<dbReference type="Proteomes" id="UP001160483">
    <property type="component" value="Unassembled WGS sequence"/>
</dbReference>
<reference evidence="1" key="1">
    <citation type="submission" date="2021-11" db="EMBL/GenBank/DDBJ databases">
        <authorList>
            <person name="Islam A."/>
            <person name="Islam S."/>
            <person name="Flora M.S."/>
            <person name="Rahman M."/>
            <person name="Ziaur R.M."/>
            <person name="Epstein J.H."/>
            <person name="Hassan M."/>
            <person name="Klassen M."/>
            <person name="Woodard K."/>
            <person name="Webb A."/>
            <person name="Webby R.J."/>
            <person name="El Zowalaty M.E."/>
        </authorList>
    </citation>
    <scope>NUCLEOTIDE SEQUENCE</scope>
    <source>
        <strain evidence="1">Pbs3</strain>
    </source>
</reference>
<protein>
    <submittedName>
        <fullName evidence="1">Uncharacterized protein</fullName>
    </submittedName>
</protein>
<name>A0AAU9KJG5_9STRA</name>
<comment type="caution">
    <text evidence="1">The sequence shown here is derived from an EMBL/GenBank/DDBJ whole genome shotgun (WGS) entry which is preliminary data.</text>
</comment>
<accession>A0AAU9KJG5</accession>
<dbReference type="AlphaFoldDB" id="A0AAU9KJG5"/>
<evidence type="ECO:0000313" key="2">
    <source>
        <dbReference type="Proteomes" id="UP001160483"/>
    </source>
</evidence>
<proteinExistence type="predicted"/>
<dbReference type="EMBL" id="CAKKTJ010000044">
    <property type="protein sequence ID" value="CAH0473390.1"/>
    <property type="molecule type" value="Genomic_DNA"/>
</dbReference>
<evidence type="ECO:0000313" key="1">
    <source>
        <dbReference type="EMBL" id="CAH0473390.1"/>
    </source>
</evidence>
<sequence length="70" mass="8227">MSSNLFKLNSRRWWRHEKTYIDGGWYTSAIMAEGKEHAMAVDNLTMSTDNITRVLLLRWCIFSTMIYGHA</sequence>
<gene>
    <name evidence="1" type="ORF">PBS003_LOCUS290</name>
</gene>
<organism evidence="1 2">
    <name type="scientific">Peronospora belbahrii</name>
    <dbReference type="NCBI Taxonomy" id="622444"/>
    <lineage>
        <taxon>Eukaryota</taxon>
        <taxon>Sar</taxon>
        <taxon>Stramenopiles</taxon>
        <taxon>Oomycota</taxon>
        <taxon>Peronosporomycetes</taxon>
        <taxon>Peronosporales</taxon>
        <taxon>Peronosporaceae</taxon>
        <taxon>Peronospora</taxon>
    </lineage>
</organism>